<feature type="compositionally biased region" description="Low complexity" evidence="1">
    <location>
        <begin position="473"/>
        <end position="485"/>
    </location>
</feature>
<gene>
    <name evidence="2" type="ORF">LTR25_010225</name>
</gene>
<feature type="compositionally biased region" description="Basic residues" evidence="1">
    <location>
        <begin position="453"/>
        <end position="463"/>
    </location>
</feature>
<feature type="region of interest" description="Disordered" evidence="1">
    <location>
        <begin position="424"/>
        <end position="559"/>
    </location>
</feature>
<dbReference type="AlphaFoldDB" id="A0AAV9PST3"/>
<comment type="caution">
    <text evidence="2">The sequence shown here is derived from an EMBL/GenBank/DDBJ whole genome shotgun (WGS) entry which is preliminary data.</text>
</comment>
<feature type="compositionally biased region" description="Basic and acidic residues" evidence="1">
    <location>
        <begin position="530"/>
        <end position="543"/>
    </location>
</feature>
<feature type="compositionally biased region" description="Polar residues" evidence="1">
    <location>
        <begin position="518"/>
        <end position="529"/>
    </location>
</feature>
<evidence type="ECO:0000313" key="3">
    <source>
        <dbReference type="Proteomes" id="UP001345827"/>
    </source>
</evidence>
<evidence type="ECO:0000313" key="2">
    <source>
        <dbReference type="EMBL" id="KAK5528612.1"/>
    </source>
</evidence>
<feature type="compositionally biased region" description="Basic and acidic residues" evidence="1">
    <location>
        <begin position="424"/>
        <end position="447"/>
    </location>
</feature>
<dbReference type="Proteomes" id="UP001345827">
    <property type="component" value="Unassembled WGS sequence"/>
</dbReference>
<sequence>MSAMEVESIWRAAFGDATARPALYASQDLNEDGFQPLSDPQSFLMNISNFKRKQLYAASVNNQLAMNLAQDEYLDLERQVARLKGKETTKNPQDLPRPDVFEERKEAALYNYKYEPNKPALLIAGIPGLRSADDLSEREKHDVRLFQEPFEQGGFVPKEREYKAMVAKGRNPKNLDGWDPVVKNGQALYPKQQVHHDEYSITYVKRNVDEKGEVIRPVSPVSGASGGTPPMAVDKRLTRTRFDGQKVPPTRDVSEAPSAMSTPSKKRGNTPASDVREDTPNGKRRKLNGATPDPNNRPKHPNQYTKGRAGYGNVPPNPDRPKHPNQYTKAREMAAQNTTAAAASAAPNTPKLAGSNPSWQGLSADELRKRKWTDQELLEAIKGDYLWLSMEGPAKAEEIKTKILNGVNPVRSFSMLSKWEQWRAENRAKRPRTKKDTAEGTPDEVKESNASPRPKRAAAAKIKHLAEPDSVQTTPATTPAPEAIPNGIVPEDVKGSGGSRSRSTRKRGGLDLKMLMNNGDSGDELQQGTETRRSSKDSSRASKNEGASSDEIGLPDSVTERDAYRDSLFKYVDDLVDSQPVNVVNGSQEASSHEIGLPDSVKEADAYRDSLFEYVDALVDTEPVIVVNGSQEQPRRRSTRIMRRSSE</sequence>
<dbReference type="EMBL" id="JAXLQG010000025">
    <property type="protein sequence ID" value="KAK5528612.1"/>
    <property type="molecule type" value="Genomic_DNA"/>
</dbReference>
<reference evidence="2 3" key="1">
    <citation type="submission" date="2023-06" db="EMBL/GenBank/DDBJ databases">
        <title>Black Yeasts Isolated from many extreme environments.</title>
        <authorList>
            <person name="Coleine C."/>
            <person name="Stajich J.E."/>
            <person name="Selbmann L."/>
        </authorList>
    </citation>
    <scope>NUCLEOTIDE SEQUENCE [LARGE SCALE GENOMIC DNA]</scope>
    <source>
        <strain evidence="2 3">CCFEE 5887</strain>
    </source>
</reference>
<feature type="region of interest" description="Disordered" evidence="1">
    <location>
        <begin position="237"/>
        <end position="336"/>
    </location>
</feature>
<keyword evidence="3" id="KW-1185">Reference proteome</keyword>
<evidence type="ECO:0000256" key="1">
    <source>
        <dbReference type="SAM" id="MobiDB-lite"/>
    </source>
</evidence>
<proteinExistence type="predicted"/>
<name>A0AAV9PST3_9PEZI</name>
<accession>A0AAV9PST3</accession>
<organism evidence="2 3">
    <name type="scientific">Vermiconidia calcicola</name>
    <dbReference type="NCBI Taxonomy" id="1690605"/>
    <lineage>
        <taxon>Eukaryota</taxon>
        <taxon>Fungi</taxon>
        <taxon>Dikarya</taxon>
        <taxon>Ascomycota</taxon>
        <taxon>Pezizomycotina</taxon>
        <taxon>Dothideomycetes</taxon>
        <taxon>Dothideomycetidae</taxon>
        <taxon>Mycosphaerellales</taxon>
        <taxon>Extremaceae</taxon>
        <taxon>Vermiconidia</taxon>
    </lineage>
</organism>
<protein>
    <submittedName>
        <fullName evidence="2">Uncharacterized protein</fullName>
    </submittedName>
</protein>